<name>A0A382ZBU9_9ZZZZ</name>
<reference evidence="1" key="1">
    <citation type="submission" date="2018-05" db="EMBL/GenBank/DDBJ databases">
        <authorList>
            <person name="Lanie J.A."/>
            <person name="Ng W.-L."/>
            <person name="Kazmierczak K.M."/>
            <person name="Andrzejewski T.M."/>
            <person name="Davidsen T.M."/>
            <person name="Wayne K.J."/>
            <person name="Tettelin H."/>
            <person name="Glass J.I."/>
            <person name="Rusch D."/>
            <person name="Podicherti R."/>
            <person name="Tsui H.-C.T."/>
            <person name="Winkler M.E."/>
        </authorList>
    </citation>
    <scope>NUCLEOTIDE SEQUENCE</scope>
</reference>
<dbReference type="EMBL" id="UINC01182133">
    <property type="protein sequence ID" value="SVD92168.1"/>
    <property type="molecule type" value="Genomic_DNA"/>
</dbReference>
<dbReference type="AlphaFoldDB" id="A0A382ZBU9"/>
<protein>
    <submittedName>
        <fullName evidence="1">Uncharacterized protein</fullName>
    </submittedName>
</protein>
<sequence length="24" mass="2637">YIPMATLSVVSVIFHQSNVSNDSQ</sequence>
<proteinExistence type="predicted"/>
<organism evidence="1">
    <name type="scientific">marine metagenome</name>
    <dbReference type="NCBI Taxonomy" id="408172"/>
    <lineage>
        <taxon>unclassified sequences</taxon>
        <taxon>metagenomes</taxon>
        <taxon>ecological metagenomes</taxon>
    </lineage>
</organism>
<gene>
    <name evidence="1" type="ORF">METZ01_LOCUS445022</name>
</gene>
<feature type="non-terminal residue" evidence="1">
    <location>
        <position position="1"/>
    </location>
</feature>
<evidence type="ECO:0000313" key="1">
    <source>
        <dbReference type="EMBL" id="SVD92168.1"/>
    </source>
</evidence>
<accession>A0A382ZBU9</accession>